<dbReference type="SMART" id="SM00857">
    <property type="entry name" value="Resolvase"/>
    <property type="match status" value="1"/>
</dbReference>
<proteinExistence type="predicted"/>
<evidence type="ECO:0000259" key="3">
    <source>
        <dbReference type="PROSITE" id="PS51736"/>
    </source>
</evidence>
<dbReference type="EMBL" id="JAUFPT010000058">
    <property type="protein sequence ID" value="MDN3572361.1"/>
    <property type="molecule type" value="Genomic_DNA"/>
</dbReference>
<dbReference type="InterPro" id="IPR036162">
    <property type="entry name" value="Resolvase-like_N_sf"/>
</dbReference>
<evidence type="ECO:0000256" key="2">
    <source>
        <dbReference type="ARBA" id="ARBA00023172"/>
    </source>
</evidence>
<keyword evidence="1" id="KW-0238">DNA-binding</keyword>
<evidence type="ECO:0000313" key="4">
    <source>
        <dbReference type="EMBL" id="MDN3572361.1"/>
    </source>
</evidence>
<gene>
    <name evidence="4" type="ORF">QWZ18_17235</name>
</gene>
<dbReference type="InterPro" id="IPR006119">
    <property type="entry name" value="Resolv_N"/>
</dbReference>
<dbReference type="CDD" id="cd03768">
    <property type="entry name" value="SR_ResInv"/>
    <property type="match status" value="1"/>
</dbReference>
<dbReference type="Gene3D" id="3.40.50.1390">
    <property type="entry name" value="Resolvase, N-terminal catalytic domain"/>
    <property type="match status" value="1"/>
</dbReference>
<comment type="caution">
    <text evidence="4">The sequence shown here is derived from an EMBL/GenBank/DDBJ whole genome shotgun (WGS) entry which is preliminary data.</text>
</comment>
<protein>
    <submittedName>
        <fullName evidence="4">Recombinase family protein</fullName>
    </submittedName>
</protein>
<name>A0ABT8AR67_9HYPH</name>
<dbReference type="Pfam" id="PF00239">
    <property type="entry name" value="Resolvase"/>
    <property type="match status" value="1"/>
</dbReference>
<organism evidence="4 5">
    <name type="scientific">Methylobacterium longum</name>
    <dbReference type="NCBI Taxonomy" id="767694"/>
    <lineage>
        <taxon>Bacteria</taxon>
        <taxon>Pseudomonadati</taxon>
        <taxon>Pseudomonadota</taxon>
        <taxon>Alphaproteobacteria</taxon>
        <taxon>Hyphomicrobiales</taxon>
        <taxon>Methylobacteriaceae</taxon>
        <taxon>Methylobacterium</taxon>
    </lineage>
</organism>
<dbReference type="Proteomes" id="UP001244297">
    <property type="component" value="Unassembled WGS sequence"/>
</dbReference>
<keyword evidence="2" id="KW-0233">DNA recombination</keyword>
<dbReference type="PANTHER" id="PTHR30461:SF2">
    <property type="entry name" value="SERINE RECOMBINASE PINE-RELATED"/>
    <property type="match status" value="1"/>
</dbReference>
<evidence type="ECO:0000256" key="1">
    <source>
        <dbReference type="ARBA" id="ARBA00023125"/>
    </source>
</evidence>
<dbReference type="RefSeq" id="WP_238285085.1">
    <property type="nucleotide sequence ID" value="NZ_BPQS01000002.1"/>
</dbReference>
<dbReference type="PANTHER" id="PTHR30461">
    <property type="entry name" value="DNA-INVERTASE FROM LAMBDOID PROPHAGE"/>
    <property type="match status" value="1"/>
</dbReference>
<accession>A0ABT8AR67</accession>
<dbReference type="InterPro" id="IPR050639">
    <property type="entry name" value="SSR_resolvase"/>
</dbReference>
<feature type="domain" description="Resolvase/invertase-type recombinase catalytic" evidence="3">
    <location>
        <begin position="4"/>
        <end position="139"/>
    </location>
</feature>
<dbReference type="PROSITE" id="PS51736">
    <property type="entry name" value="RECOMBINASES_3"/>
    <property type="match status" value="1"/>
</dbReference>
<sequence length="202" mass="22352">MASRSYGYSRISTSAQDWSLQLEALERAGVDDRDVFRETASGAKRDRDQLRRVLDLLRAGDRLCVYRLDRLARSQLHLLQIIEEIEGRGAKLVSLKDNIDTTTATGRMLVGMLAVLAEFERNLILERSAAGRAVARERQVKFGRPPKLTAALVRQVALAHEDASSTVAETCRMLGISRSSYYAALRAGRQALPDRPEAAPAA</sequence>
<dbReference type="SUPFAM" id="SSF53041">
    <property type="entry name" value="Resolvase-like"/>
    <property type="match status" value="1"/>
</dbReference>
<keyword evidence="5" id="KW-1185">Reference proteome</keyword>
<reference evidence="5" key="1">
    <citation type="journal article" date="2019" name="Int. J. Syst. Evol. Microbiol.">
        <title>The Global Catalogue of Microorganisms (GCM) 10K type strain sequencing project: providing services to taxonomists for standard genome sequencing and annotation.</title>
        <authorList>
            <consortium name="The Broad Institute Genomics Platform"/>
            <consortium name="The Broad Institute Genome Sequencing Center for Infectious Disease"/>
            <person name="Wu L."/>
            <person name="Ma J."/>
        </authorList>
    </citation>
    <scope>NUCLEOTIDE SEQUENCE [LARGE SCALE GENOMIC DNA]</scope>
    <source>
        <strain evidence="5">CECT 7806</strain>
    </source>
</reference>
<evidence type="ECO:0000313" key="5">
    <source>
        <dbReference type="Proteomes" id="UP001244297"/>
    </source>
</evidence>